<feature type="transmembrane region" description="Helical" evidence="6">
    <location>
        <begin position="154"/>
        <end position="177"/>
    </location>
</feature>
<dbReference type="InterPro" id="IPR007237">
    <property type="entry name" value="CD20-like"/>
</dbReference>
<keyword evidence="4 6" id="KW-0472">Membrane</keyword>
<evidence type="ECO:0000256" key="5">
    <source>
        <dbReference type="SAM" id="MobiDB-lite"/>
    </source>
</evidence>
<dbReference type="GO" id="GO:0016020">
    <property type="term" value="C:membrane"/>
    <property type="evidence" value="ECO:0007669"/>
    <property type="project" value="UniProtKB-SubCell"/>
</dbReference>
<dbReference type="Pfam" id="PF04103">
    <property type="entry name" value="CD20"/>
    <property type="match status" value="1"/>
</dbReference>
<feature type="transmembrane region" description="Helical" evidence="6">
    <location>
        <begin position="129"/>
        <end position="147"/>
    </location>
</feature>
<feature type="transmembrane region" description="Helical" evidence="6">
    <location>
        <begin position="236"/>
        <end position="256"/>
    </location>
</feature>
<dbReference type="Proteomes" id="UP000887575">
    <property type="component" value="Unassembled WGS sequence"/>
</dbReference>
<keyword evidence="7" id="KW-1185">Reference proteome</keyword>
<evidence type="ECO:0000256" key="4">
    <source>
        <dbReference type="ARBA" id="ARBA00023136"/>
    </source>
</evidence>
<proteinExistence type="predicted"/>
<comment type="subcellular location">
    <subcellularLocation>
        <location evidence="1">Membrane</location>
        <topology evidence="1">Multi-pass membrane protein</topology>
    </subcellularLocation>
</comment>
<feature type="compositionally biased region" description="Polar residues" evidence="5">
    <location>
        <begin position="39"/>
        <end position="54"/>
    </location>
</feature>
<feature type="transmembrane region" description="Helical" evidence="6">
    <location>
        <begin position="96"/>
        <end position="117"/>
    </location>
</feature>
<keyword evidence="3 6" id="KW-1133">Transmembrane helix</keyword>
<evidence type="ECO:0000256" key="1">
    <source>
        <dbReference type="ARBA" id="ARBA00004141"/>
    </source>
</evidence>
<evidence type="ECO:0000313" key="7">
    <source>
        <dbReference type="Proteomes" id="UP000887575"/>
    </source>
</evidence>
<accession>A0AAF3EAF7</accession>
<keyword evidence="2 6" id="KW-0812">Transmembrane</keyword>
<evidence type="ECO:0000313" key="8">
    <source>
        <dbReference type="WBParaSite" id="MBELARI_LOCUS10891"/>
    </source>
</evidence>
<organism evidence="7 8">
    <name type="scientific">Mesorhabditis belari</name>
    <dbReference type="NCBI Taxonomy" id="2138241"/>
    <lineage>
        <taxon>Eukaryota</taxon>
        <taxon>Metazoa</taxon>
        <taxon>Ecdysozoa</taxon>
        <taxon>Nematoda</taxon>
        <taxon>Chromadorea</taxon>
        <taxon>Rhabditida</taxon>
        <taxon>Rhabditina</taxon>
        <taxon>Rhabditomorpha</taxon>
        <taxon>Rhabditoidea</taxon>
        <taxon>Rhabditidae</taxon>
        <taxon>Mesorhabditinae</taxon>
        <taxon>Mesorhabditis</taxon>
    </lineage>
</organism>
<feature type="region of interest" description="Disordered" evidence="5">
    <location>
        <begin position="39"/>
        <end position="70"/>
    </location>
</feature>
<dbReference type="WBParaSite" id="MBELARI_LOCUS10891">
    <property type="protein sequence ID" value="MBELARI_LOCUS10891"/>
    <property type="gene ID" value="MBELARI_LOCUS10891"/>
</dbReference>
<reference evidence="8" key="1">
    <citation type="submission" date="2024-02" db="UniProtKB">
        <authorList>
            <consortium name="WormBaseParasite"/>
        </authorList>
    </citation>
    <scope>IDENTIFICATION</scope>
</reference>
<name>A0AAF3EAF7_9BILA</name>
<evidence type="ECO:0000256" key="3">
    <source>
        <dbReference type="ARBA" id="ARBA00022989"/>
    </source>
</evidence>
<sequence length="264" mass="29066">MGNEYYNNKFAYQNQKNNKMAYGGGYQPVPGPTAPSLEININQNNGGSSPAGTYNPTTRRPPNYAPPPPPMSDYAQPAYNPMWFDRFPRRENRGMFRLALVEAMLALVVLGGGIWCARDTADYCPWHSAIWTGAFFLINAIIGSAAAKIGSINLYMAHLVLSLICVGMCLIGGGLSARNWMTVGTYSHPKIERGAAFCLLGEHDPSRISYIFSHMDRYDFRSCLFQLKVGIAVNSVQFVVAGLEVLLNILSAILCMKRTCTSCI</sequence>
<dbReference type="AlphaFoldDB" id="A0AAF3EAF7"/>
<evidence type="ECO:0000256" key="6">
    <source>
        <dbReference type="SAM" id="Phobius"/>
    </source>
</evidence>
<protein>
    <submittedName>
        <fullName evidence="8">Uncharacterized protein</fullName>
    </submittedName>
</protein>
<evidence type="ECO:0000256" key="2">
    <source>
        <dbReference type="ARBA" id="ARBA00022692"/>
    </source>
</evidence>